<keyword evidence="1" id="KW-1133">Transmembrane helix</keyword>
<evidence type="ECO:0000313" key="2">
    <source>
        <dbReference type="EMBL" id="MET4581991.1"/>
    </source>
</evidence>
<accession>A0ABV2QLQ7</accession>
<name>A0ABV2QLQ7_9MICO</name>
<feature type="transmembrane region" description="Helical" evidence="1">
    <location>
        <begin position="36"/>
        <end position="53"/>
    </location>
</feature>
<dbReference type="RefSeq" id="WP_354024147.1">
    <property type="nucleotide sequence ID" value="NZ_JBEPSJ010000001.1"/>
</dbReference>
<keyword evidence="1" id="KW-0472">Membrane</keyword>
<gene>
    <name evidence="2" type="ORF">ABIE21_001481</name>
</gene>
<organism evidence="2 3">
    <name type="scientific">Conyzicola nivalis</name>
    <dbReference type="NCBI Taxonomy" id="1477021"/>
    <lineage>
        <taxon>Bacteria</taxon>
        <taxon>Bacillati</taxon>
        <taxon>Actinomycetota</taxon>
        <taxon>Actinomycetes</taxon>
        <taxon>Micrococcales</taxon>
        <taxon>Microbacteriaceae</taxon>
        <taxon>Conyzicola</taxon>
    </lineage>
</organism>
<dbReference type="Pfam" id="PF11255">
    <property type="entry name" value="DUF3054"/>
    <property type="match status" value="1"/>
</dbReference>
<dbReference type="EMBL" id="JBEPSJ010000001">
    <property type="protein sequence ID" value="MET4581991.1"/>
    <property type="molecule type" value="Genomic_DNA"/>
</dbReference>
<dbReference type="InterPro" id="IPR021414">
    <property type="entry name" value="DUF3054"/>
</dbReference>
<feature type="transmembrane region" description="Helical" evidence="1">
    <location>
        <begin position="65"/>
        <end position="82"/>
    </location>
</feature>
<evidence type="ECO:0000313" key="3">
    <source>
        <dbReference type="Proteomes" id="UP001549257"/>
    </source>
</evidence>
<protein>
    <recommendedName>
        <fullName evidence="4">DUF3054 domain-containing protein</fullName>
    </recommendedName>
</protein>
<feature type="transmembrane region" description="Helical" evidence="1">
    <location>
        <begin position="88"/>
        <end position="109"/>
    </location>
</feature>
<comment type="caution">
    <text evidence="2">The sequence shown here is derived from an EMBL/GenBank/DDBJ whole genome shotgun (WGS) entry which is preliminary data.</text>
</comment>
<keyword evidence="1" id="KW-0812">Transmembrane</keyword>
<keyword evidence="3" id="KW-1185">Reference proteome</keyword>
<dbReference type="Proteomes" id="UP001549257">
    <property type="component" value="Unassembled WGS sequence"/>
</dbReference>
<sequence length="120" mass="13026">MPAALAFVIDALLVLVFVLIGRATHAENPLLGALITYWPFLAGLVAGWLVGRAWRRPLSVVRTGLVVWTATVVIGLLLRVLSDQGVQWSFVIVTSVVLGVFLLGWRAVASLVRSRRAARP</sequence>
<evidence type="ECO:0000256" key="1">
    <source>
        <dbReference type="SAM" id="Phobius"/>
    </source>
</evidence>
<evidence type="ECO:0008006" key="4">
    <source>
        <dbReference type="Google" id="ProtNLM"/>
    </source>
</evidence>
<reference evidence="2 3" key="1">
    <citation type="submission" date="2024-06" db="EMBL/GenBank/DDBJ databases">
        <title>Sorghum-associated microbial communities from plants grown in Nebraska, USA.</title>
        <authorList>
            <person name="Schachtman D."/>
        </authorList>
    </citation>
    <scope>NUCLEOTIDE SEQUENCE [LARGE SCALE GENOMIC DNA]</scope>
    <source>
        <strain evidence="2 3">2857</strain>
    </source>
</reference>
<proteinExistence type="predicted"/>